<dbReference type="PANTHER" id="PTHR24221:SF654">
    <property type="entry name" value="ATP-BINDING CASSETTE SUB-FAMILY B MEMBER 6"/>
    <property type="match status" value="1"/>
</dbReference>
<organism evidence="1 2">
    <name type="scientific">Fischerella thermalis JSC-11</name>
    <dbReference type="NCBI Taxonomy" id="741277"/>
    <lineage>
        <taxon>Bacteria</taxon>
        <taxon>Bacillati</taxon>
        <taxon>Cyanobacteriota</taxon>
        <taxon>Cyanophyceae</taxon>
        <taxon>Nostocales</taxon>
        <taxon>Hapalosiphonaceae</taxon>
        <taxon>Fischerella</taxon>
    </lineage>
</organism>
<reference evidence="1 2" key="1">
    <citation type="submission" date="2011-09" db="EMBL/GenBank/DDBJ databases">
        <title>The draft genome of Fischerella sp. JSC-11.</title>
        <authorList>
            <consortium name="US DOE Joint Genome Institute (JGI-PGF)"/>
            <person name="Lucas S."/>
            <person name="Han J."/>
            <person name="Lapidus A."/>
            <person name="Cheng J.-F."/>
            <person name="Goodwin L."/>
            <person name="Pitluck S."/>
            <person name="Peters L."/>
            <person name="Land M.L."/>
            <person name="Hauser L."/>
            <person name="Sarkisova S."/>
            <person name="Bryant D.A."/>
            <person name="Brown I."/>
            <person name="Woyke T.J."/>
        </authorList>
    </citation>
    <scope>NUCLEOTIDE SEQUENCE [LARGE SCALE GENOMIC DNA]</scope>
    <source>
        <strain evidence="1 2">JSC-11</strain>
    </source>
</reference>
<dbReference type="PATRIC" id="fig|741277.3.peg.236"/>
<keyword evidence="2" id="KW-1185">Reference proteome</keyword>
<evidence type="ECO:0000313" key="1">
    <source>
        <dbReference type="EMBL" id="EHC19389.1"/>
    </source>
</evidence>
<dbReference type="Proteomes" id="UP000004344">
    <property type="component" value="Unassembled WGS sequence"/>
</dbReference>
<proteinExistence type="predicted"/>
<dbReference type="AlphaFoldDB" id="G6FMV9"/>
<evidence type="ECO:0000313" key="2">
    <source>
        <dbReference type="Proteomes" id="UP000004344"/>
    </source>
</evidence>
<accession>G6FMV9</accession>
<dbReference type="Gene3D" id="3.40.50.300">
    <property type="entry name" value="P-loop containing nucleotide triphosphate hydrolases"/>
    <property type="match status" value="1"/>
</dbReference>
<comment type="caution">
    <text evidence="1">The sequence shown here is derived from an EMBL/GenBank/DDBJ whole genome shotgun (WGS) entry which is preliminary data.</text>
</comment>
<dbReference type="EMBL" id="AGIZ01000001">
    <property type="protein sequence ID" value="EHC19389.1"/>
    <property type="molecule type" value="Genomic_DNA"/>
</dbReference>
<sequence length="54" mass="6245">MLLMLLFLQKDLIYYPGWDYVRNIANAHEFIINLPQGYSTMIGERGVKLSGGQR</sequence>
<dbReference type="SUPFAM" id="SSF52540">
    <property type="entry name" value="P-loop containing nucleoside triphosphate hydrolases"/>
    <property type="match status" value="1"/>
</dbReference>
<gene>
    <name evidence="1" type="ORF">FJSC11DRAFT_0206</name>
</gene>
<protein>
    <submittedName>
        <fullName evidence="1">Uncharacterized protein</fullName>
    </submittedName>
</protein>
<dbReference type="InterPro" id="IPR027417">
    <property type="entry name" value="P-loop_NTPase"/>
</dbReference>
<dbReference type="PANTHER" id="PTHR24221">
    <property type="entry name" value="ATP-BINDING CASSETTE SUB-FAMILY B"/>
    <property type="match status" value="1"/>
</dbReference>
<dbReference type="GO" id="GO:0042626">
    <property type="term" value="F:ATPase-coupled transmembrane transporter activity"/>
    <property type="evidence" value="ECO:0007669"/>
    <property type="project" value="TreeGrafter"/>
</dbReference>
<name>G6FMV9_9CYAN</name>
<dbReference type="InterPro" id="IPR039421">
    <property type="entry name" value="Type_1_exporter"/>
</dbReference>